<dbReference type="InterPro" id="IPR004143">
    <property type="entry name" value="BPL_LPL_catalytic"/>
</dbReference>
<dbReference type="Pfam" id="PF08279">
    <property type="entry name" value="HTH_11"/>
    <property type="match status" value="1"/>
</dbReference>
<organism evidence="7 8">
    <name type="scientific">Paenibacillus hunanensis</name>
    <dbReference type="NCBI Taxonomy" id="539262"/>
    <lineage>
        <taxon>Bacteria</taxon>
        <taxon>Bacillati</taxon>
        <taxon>Bacillota</taxon>
        <taxon>Bacilli</taxon>
        <taxon>Bacillales</taxon>
        <taxon>Paenibacillaceae</taxon>
        <taxon>Paenibacillus</taxon>
    </lineage>
</organism>
<dbReference type="InterPro" id="IPR045864">
    <property type="entry name" value="aa-tRNA-synth_II/BPL/LPL"/>
</dbReference>
<dbReference type="Pfam" id="PF02237">
    <property type="entry name" value="BPL_C"/>
    <property type="match status" value="1"/>
</dbReference>
<dbReference type="PANTHER" id="PTHR12835">
    <property type="entry name" value="BIOTIN PROTEIN LIGASE"/>
    <property type="match status" value="1"/>
</dbReference>
<comment type="function">
    <text evidence="5">Acts both as a biotin--[acetyl-CoA-carboxylase] ligase and a repressor.</text>
</comment>
<comment type="similarity">
    <text evidence="5">Belongs to the biotin--protein ligase family.</text>
</comment>
<feature type="binding site" evidence="5">
    <location>
        <position position="116"/>
    </location>
    <ligand>
        <name>biotin</name>
        <dbReference type="ChEBI" id="CHEBI:57586"/>
    </ligand>
</feature>
<dbReference type="PROSITE" id="PS51733">
    <property type="entry name" value="BPL_LPL_CATALYTIC"/>
    <property type="match status" value="1"/>
</dbReference>
<dbReference type="RefSeq" id="WP_188775445.1">
    <property type="nucleotide sequence ID" value="NZ_BMMB01000004.1"/>
</dbReference>
<evidence type="ECO:0000259" key="6">
    <source>
        <dbReference type="PROSITE" id="PS51733"/>
    </source>
</evidence>
<evidence type="ECO:0000256" key="4">
    <source>
        <dbReference type="ARBA" id="ARBA00023267"/>
    </source>
</evidence>
<dbReference type="SUPFAM" id="SSF50037">
    <property type="entry name" value="C-terminal domain of transcriptional repressors"/>
    <property type="match status" value="1"/>
</dbReference>
<keyword evidence="3 5" id="KW-0067">ATP-binding</keyword>
<dbReference type="CDD" id="cd16442">
    <property type="entry name" value="BPL"/>
    <property type="match status" value="1"/>
</dbReference>
<feature type="binding site" evidence="5">
    <location>
        <begin position="120"/>
        <end position="122"/>
    </location>
    <ligand>
        <name>biotin</name>
        <dbReference type="ChEBI" id="CHEBI:57586"/>
    </ligand>
</feature>
<dbReference type="InterPro" id="IPR013196">
    <property type="entry name" value="HTH_11"/>
</dbReference>
<keyword evidence="5" id="KW-0804">Transcription</keyword>
<dbReference type="InterPro" id="IPR004408">
    <property type="entry name" value="Biotin_CoA_COase_ligase"/>
</dbReference>
<keyword evidence="1 5" id="KW-0436">Ligase</keyword>
<gene>
    <name evidence="5" type="primary">birA</name>
    <name evidence="7" type="ORF">JOC58_000984</name>
</gene>
<dbReference type="EC" id="6.3.4.15" evidence="5"/>
<dbReference type="Gene3D" id="3.30.930.10">
    <property type="entry name" value="Bira Bifunctional Protein, Domain 2"/>
    <property type="match status" value="1"/>
</dbReference>
<dbReference type="HAMAP" id="MF_00978">
    <property type="entry name" value="Bifunct_BirA"/>
    <property type="match status" value="1"/>
</dbReference>
<dbReference type="Gene3D" id="2.30.30.100">
    <property type="match status" value="1"/>
</dbReference>
<keyword evidence="5" id="KW-0805">Transcription regulation</keyword>
<dbReference type="InterPro" id="IPR030855">
    <property type="entry name" value="Bifunct_BirA"/>
</dbReference>
<name>A0ABU1IV06_9BACL</name>
<evidence type="ECO:0000256" key="5">
    <source>
        <dbReference type="HAMAP-Rule" id="MF_00978"/>
    </source>
</evidence>
<dbReference type="InterPro" id="IPR003142">
    <property type="entry name" value="BPL_C"/>
</dbReference>
<comment type="catalytic activity">
    <reaction evidence="5">
        <text>biotin + L-lysyl-[protein] + ATP = N(6)-biotinyl-L-lysyl-[protein] + AMP + diphosphate + H(+)</text>
        <dbReference type="Rhea" id="RHEA:11756"/>
        <dbReference type="Rhea" id="RHEA-COMP:9752"/>
        <dbReference type="Rhea" id="RHEA-COMP:10505"/>
        <dbReference type="ChEBI" id="CHEBI:15378"/>
        <dbReference type="ChEBI" id="CHEBI:29969"/>
        <dbReference type="ChEBI" id="CHEBI:30616"/>
        <dbReference type="ChEBI" id="CHEBI:33019"/>
        <dbReference type="ChEBI" id="CHEBI:57586"/>
        <dbReference type="ChEBI" id="CHEBI:83144"/>
        <dbReference type="ChEBI" id="CHEBI:456215"/>
        <dbReference type="EC" id="6.3.4.15"/>
    </reaction>
</comment>
<sequence>MRDEQLLELLTERPGEYISGEEISRRLSVSRTAVWKGINRLKEQGYEFDSVTRRGYRIVRLPDRFDEVSLRLQLGKLTSWGQPLHLLDTIGSTQDLARELAEKGAPEGTLVIAEQQTAGRGRQGRVFHSPAGRGVWMTLVLRPQQPLQYTSQLTLLAAVAICRALRDVSGLDIGIKWPNDLLIGNRKVCGILVESAAEDGHVRYALGGFGIDVNVALEDLPEEVRPLATSLRIERGEPVDRTAVVAAILSELETLYHLYNREGFAPIAALWEASALAIGKVVTVKTLQHTMTGIARGLGENGELLLEQPDGSITPVYSGEVGF</sequence>
<dbReference type="GO" id="GO:0004077">
    <property type="term" value="F:biotin--[biotin carboxyl-carrier protein] ligase activity"/>
    <property type="evidence" value="ECO:0007669"/>
    <property type="project" value="UniProtKB-EC"/>
</dbReference>
<keyword evidence="8" id="KW-1185">Reference proteome</keyword>
<keyword evidence="5" id="KW-0678">Repressor</keyword>
<dbReference type="Gene3D" id="1.10.10.10">
    <property type="entry name" value="Winged helix-like DNA-binding domain superfamily/Winged helix DNA-binding domain"/>
    <property type="match status" value="1"/>
</dbReference>
<keyword evidence="4 5" id="KW-0092">Biotin</keyword>
<evidence type="ECO:0000256" key="2">
    <source>
        <dbReference type="ARBA" id="ARBA00022741"/>
    </source>
</evidence>
<keyword evidence="5" id="KW-0238">DNA-binding</keyword>
<dbReference type="InterPro" id="IPR008988">
    <property type="entry name" value="Transcriptional_repressor_C"/>
</dbReference>
<dbReference type="InterPro" id="IPR036390">
    <property type="entry name" value="WH_DNA-bd_sf"/>
</dbReference>
<feature type="DNA-binding region" description="H-T-H motif" evidence="5">
    <location>
        <begin position="20"/>
        <end position="39"/>
    </location>
</feature>
<dbReference type="SUPFAM" id="SSF55681">
    <property type="entry name" value="Class II aaRS and biotin synthetases"/>
    <property type="match status" value="1"/>
</dbReference>
<accession>A0ABU1IV06</accession>
<protein>
    <recommendedName>
        <fullName evidence="5">Bifunctional ligase/repressor BirA</fullName>
    </recommendedName>
    <alternativeName>
        <fullName evidence="5">Biotin--[acetyl-CoA-carboxylase] ligase</fullName>
        <ecNumber evidence="5">6.3.4.15</ecNumber>
    </alternativeName>
    <alternativeName>
        <fullName evidence="5">Biotin--protein ligase</fullName>
    </alternativeName>
    <alternativeName>
        <fullName evidence="5">Biotin-[acetyl-CoA carboxylase] synthetase</fullName>
    </alternativeName>
</protein>
<dbReference type="SUPFAM" id="SSF46785">
    <property type="entry name" value="Winged helix' DNA-binding domain"/>
    <property type="match status" value="1"/>
</dbReference>
<dbReference type="NCBIfam" id="TIGR00121">
    <property type="entry name" value="birA_ligase"/>
    <property type="match status" value="1"/>
</dbReference>
<dbReference type="InterPro" id="IPR036388">
    <property type="entry name" value="WH-like_DNA-bd_sf"/>
</dbReference>
<proteinExistence type="inferred from homology"/>
<dbReference type="EMBL" id="JAVDQH010000003">
    <property type="protein sequence ID" value="MDR6243099.1"/>
    <property type="molecule type" value="Genomic_DNA"/>
</dbReference>
<evidence type="ECO:0000313" key="8">
    <source>
        <dbReference type="Proteomes" id="UP001185028"/>
    </source>
</evidence>
<comment type="caution">
    <text evidence="5">Lacks conserved residue(s) required for the propagation of feature annotation.</text>
</comment>
<dbReference type="Pfam" id="PF03099">
    <property type="entry name" value="BPL_LplA_LipB"/>
    <property type="match status" value="1"/>
</dbReference>
<feature type="domain" description="BPL/LPL catalytic" evidence="6">
    <location>
        <begin position="73"/>
        <end position="260"/>
    </location>
</feature>
<evidence type="ECO:0000256" key="3">
    <source>
        <dbReference type="ARBA" id="ARBA00022840"/>
    </source>
</evidence>
<dbReference type="Proteomes" id="UP001185028">
    <property type="component" value="Unassembled WGS sequence"/>
</dbReference>
<evidence type="ECO:0000313" key="7">
    <source>
        <dbReference type="EMBL" id="MDR6243099.1"/>
    </source>
</evidence>
<evidence type="ECO:0000256" key="1">
    <source>
        <dbReference type="ARBA" id="ARBA00022598"/>
    </source>
</evidence>
<keyword evidence="2 5" id="KW-0547">Nucleotide-binding</keyword>
<dbReference type="PANTHER" id="PTHR12835:SF5">
    <property type="entry name" value="BIOTIN--PROTEIN LIGASE"/>
    <property type="match status" value="1"/>
</dbReference>
<reference evidence="7 8" key="1">
    <citation type="submission" date="2023-07" db="EMBL/GenBank/DDBJ databases">
        <title>Genomic Encyclopedia of Type Strains, Phase IV (KMG-IV): sequencing the most valuable type-strain genomes for metagenomic binning, comparative biology and taxonomic classification.</title>
        <authorList>
            <person name="Goeker M."/>
        </authorList>
    </citation>
    <scope>NUCLEOTIDE SEQUENCE [LARGE SCALE GENOMIC DNA]</scope>
    <source>
        <strain evidence="7 8">DSM 22170</strain>
    </source>
</reference>
<comment type="caution">
    <text evidence="7">The sequence shown here is derived from an EMBL/GenBank/DDBJ whole genome shotgun (WGS) entry which is preliminary data.</text>
</comment>
<feature type="binding site" evidence="5">
    <location>
        <position position="187"/>
    </location>
    <ligand>
        <name>biotin</name>
        <dbReference type="ChEBI" id="CHEBI:57586"/>
    </ligand>
</feature>